<evidence type="ECO:0000259" key="1">
    <source>
        <dbReference type="Pfam" id="PF14082"/>
    </source>
</evidence>
<accession>A0A1C3WCZ8</accession>
<evidence type="ECO:0000313" key="2">
    <source>
        <dbReference type="EMBL" id="SCB37833.1"/>
    </source>
</evidence>
<sequence length="231" mass="25853">MKFTSEEDVERYFADQATLFRGAHYGTINNIKAPLNIELQNALDDGPEESIQRVLTANPYLLQYAMPNTGHHGVWVFPKRMIRTQQVDRTPGLIPDYLVAASNSLGYSWHIIEIKRRDTQFASSNGRSLSSAGLKAVVQSATYLTHFHQYIETVRNNVGVSEIIQPENVIILIGDSSTETAEQAARRAEFEQIAPRVKIVTYDRIVRGLRSDTSFRTKVAETDSPPTTVGA</sequence>
<dbReference type="Pfam" id="PF14082">
    <property type="entry name" value="SduA_C"/>
    <property type="match status" value="1"/>
</dbReference>
<dbReference type="Proteomes" id="UP000186228">
    <property type="component" value="Unassembled WGS sequence"/>
</dbReference>
<name>A0A1C3WCZ8_9HYPH</name>
<feature type="domain" description="Shedu protein SduA C-terminal" evidence="1">
    <location>
        <begin position="47"/>
        <end position="205"/>
    </location>
</feature>
<evidence type="ECO:0000313" key="3">
    <source>
        <dbReference type="Proteomes" id="UP000186228"/>
    </source>
</evidence>
<dbReference type="RefSeq" id="WP_159444821.1">
    <property type="nucleotide sequence ID" value="NZ_FMAC01000015.1"/>
</dbReference>
<gene>
    <name evidence="2" type="ORF">GA0061100_115112</name>
</gene>
<dbReference type="InterPro" id="IPR025359">
    <property type="entry name" value="SduA_C"/>
</dbReference>
<organism evidence="2 3">
    <name type="scientific">Rhizobium hainanense</name>
    <dbReference type="NCBI Taxonomy" id="52131"/>
    <lineage>
        <taxon>Bacteria</taxon>
        <taxon>Pseudomonadati</taxon>
        <taxon>Pseudomonadota</taxon>
        <taxon>Alphaproteobacteria</taxon>
        <taxon>Hyphomicrobiales</taxon>
        <taxon>Rhizobiaceae</taxon>
        <taxon>Rhizobium/Agrobacterium group</taxon>
        <taxon>Rhizobium</taxon>
    </lineage>
</organism>
<keyword evidence="3" id="KW-1185">Reference proteome</keyword>
<dbReference type="OrthoDB" id="7059005at2"/>
<dbReference type="AlphaFoldDB" id="A0A1C3WCZ8"/>
<proteinExistence type="predicted"/>
<dbReference type="EMBL" id="FMAC01000015">
    <property type="protein sequence ID" value="SCB37833.1"/>
    <property type="molecule type" value="Genomic_DNA"/>
</dbReference>
<reference evidence="3" key="1">
    <citation type="submission" date="2016-08" db="EMBL/GenBank/DDBJ databases">
        <authorList>
            <person name="Varghese N."/>
            <person name="Submissions Spin"/>
        </authorList>
    </citation>
    <scope>NUCLEOTIDE SEQUENCE [LARGE SCALE GENOMIC DNA]</scope>
    <source>
        <strain evidence="3">CCBAU 57015</strain>
    </source>
</reference>
<protein>
    <recommendedName>
        <fullName evidence="1">Shedu protein SduA C-terminal domain-containing protein</fullName>
    </recommendedName>
</protein>